<gene>
    <name evidence="3" type="ORF">PGB34_04685</name>
</gene>
<feature type="chain" id="PRO_5042212288" evidence="2">
    <location>
        <begin position="28"/>
        <end position="327"/>
    </location>
</feature>
<evidence type="ECO:0000313" key="3">
    <source>
        <dbReference type="EMBL" id="MDA7415651.1"/>
    </source>
</evidence>
<evidence type="ECO:0000256" key="1">
    <source>
        <dbReference type="ARBA" id="ARBA00006987"/>
    </source>
</evidence>
<accession>A0AAE3N5J8</accession>
<sequence>MPPRRRLLRLAASVATAASLLPLAAQAQAFPDKTVTLVVPFPAGAGPDAVARLLAQKLSASLGQSVVVDNRAGASGTLGATFVARAPADGYTLLLTPNTFAIAPHLIARGAAPTDVVRDFTPIVQVASTPLVLVARPDLGVRDARALAELARKSKDITYGSSGSGSPMHIGGELFNRAAGVQTLHVPYKGVAPAITDLLGGHLKLNYTSLASVMPHLQSGKLLALGTLERERTPLLPALPTLVEQGFKDVAVQAWYGLLGPRGLPAPVVQTLNQHVNAALAQPDVVEQLKALGATPVGGTPEKLGQLVQADFTRYGRVIQEFGIRAD</sequence>
<protein>
    <submittedName>
        <fullName evidence="3">Tripartite tricarboxylate transporter substrate binding protein</fullName>
    </submittedName>
</protein>
<feature type="signal peptide" evidence="2">
    <location>
        <begin position="1"/>
        <end position="27"/>
    </location>
</feature>
<dbReference type="Gene3D" id="3.40.190.10">
    <property type="entry name" value="Periplasmic binding protein-like II"/>
    <property type="match status" value="1"/>
</dbReference>
<dbReference type="Gene3D" id="3.40.190.150">
    <property type="entry name" value="Bordetella uptake gene, domain 1"/>
    <property type="match status" value="1"/>
</dbReference>
<dbReference type="CDD" id="cd13578">
    <property type="entry name" value="PBP2_Bug27"/>
    <property type="match status" value="1"/>
</dbReference>
<dbReference type="PIRSF" id="PIRSF017082">
    <property type="entry name" value="YflP"/>
    <property type="match status" value="1"/>
</dbReference>
<dbReference type="InterPro" id="IPR005064">
    <property type="entry name" value="BUG"/>
</dbReference>
<dbReference type="InterPro" id="IPR006311">
    <property type="entry name" value="TAT_signal"/>
</dbReference>
<dbReference type="RefSeq" id="WP_271426930.1">
    <property type="nucleotide sequence ID" value="NZ_JAQIPB010000002.1"/>
</dbReference>
<reference evidence="3" key="1">
    <citation type="submission" date="2023-01" db="EMBL/GenBank/DDBJ databases">
        <title>Xenophilus mangrovi sp. nov., isolated from soil of Mangrove nature reserve.</title>
        <authorList>
            <person name="Xu S."/>
            <person name="Liu Z."/>
            <person name="Xu Y."/>
        </authorList>
    </citation>
    <scope>NUCLEOTIDE SEQUENCE</scope>
    <source>
        <strain evidence="3">YW8</strain>
    </source>
</reference>
<evidence type="ECO:0000256" key="2">
    <source>
        <dbReference type="SAM" id="SignalP"/>
    </source>
</evidence>
<dbReference type="EMBL" id="JAQIPB010000002">
    <property type="protein sequence ID" value="MDA7415651.1"/>
    <property type="molecule type" value="Genomic_DNA"/>
</dbReference>
<dbReference type="PANTHER" id="PTHR42928">
    <property type="entry name" value="TRICARBOXYLATE-BINDING PROTEIN"/>
    <property type="match status" value="1"/>
</dbReference>
<comment type="caution">
    <text evidence="3">The sequence shown here is derived from an EMBL/GenBank/DDBJ whole genome shotgun (WGS) entry which is preliminary data.</text>
</comment>
<dbReference type="PROSITE" id="PS51318">
    <property type="entry name" value="TAT"/>
    <property type="match status" value="1"/>
</dbReference>
<dbReference type="Proteomes" id="UP001212602">
    <property type="component" value="Unassembled WGS sequence"/>
</dbReference>
<evidence type="ECO:0000313" key="4">
    <source>
        <dbReference type="Proteomes" id="UP001212602"/>
    </source>
</evidence>
<dbReference type="SUPFAM" id="SSF53850">
    <property type="entry name" value="Periplasmic binding protein-like II"/>
    <property type="match status" value="1"/>
</dbReference>
<comment type="similarity">
    <text evidence="1">Belongs to the UPF0065 (bug) family.</text>
</comment>
<dbReference type="InterPro" id="IPR042100">
    <property type="entry name" value="Bug_dom1"/>
</dbReference>
<keyword evidence="4" id="KW-1185">Reference proteome</keyword>
<proteinExistence type="inferred from homology"/>
<dbReference type="Pfam" id="PF03401">
    <property type="entry name" value="TctC"/>
    <property type="match status" value="1"/>
</dbReference>
<dbReference type="PANTHER" id="PTHR42928:SF5">
    <property type="entry name" value="BLR1237 PROTEIN"/>
    <property type="match status" value="1"/>
</dbReference>
<organism evidence="3 4">
    <name type="scientific">Xenophilus arseniciresistens</name>
    <dbReference type="NCBI Taxonomy" id="1283306"/>
    <lineage>
        <taxon>Bacteria</taxon>
        <taxon>Pseudomonadati</taxon>
        <taxon>Pseudomonadota</taxon>
        <taxon>Betaproteobacteria</taxon>
        <taxon>Burkholderiales</taxon>
        <taxon>Comamonadaceae</taxon>
        <taxon>Xenophilus</taxon>
    </lineage>
</organism>
<name>A0AAE3N5J8_9BURK</name>
<dbReference type="AlphaFoldDB" id="A0AAE3N5J8"/>
<keyword evidence="2" id="KW-0732">Signal</keyword>